<feature type="domain" description="NOT2/NOT3/NOT5 C-terminal" evidence="4">
    <location>
        <begin position="212"/>
        <end position="333"/>
    </location>
</feature>
<evidence type="ECO:0000256" key="1">
    <source>
        <dbReference type="ARBA" id="ARBA00007682"/>
    </source>
</evidence>
<dbReference type="EMBL" id="KQ992331">
    <property type="protein sequence ID" value="KZV50817.1"/>
    <property type="molecule type" value="Genomic_DNA"/>
</dbReference>
<evidence type="ECO:0000256" key="2">
    <source>
        <dbReference type="ARBA" id="ARBA00023015"/>
    </source>
</evidence>
<accession>A0A2Z7CXV1</accession>
<dbReference type="Proteomes" id="UP000250235">
    <property type="component" value="Unassembled WGS sequence"/>
</dbReference>
<protein>
    <recommendedName>
        <fullName evidence="4">NOT2/NOT3/NOT5 C-terminal domain-containing protein</fullName>
    </recommendedName>
</protein>
<name>A0A2Z7CXV1_9LAMI</name>
<organism evidence="5 6">
    <name type="scientific">Dorcoceras hygrometricum</name>
    <dbReference type="NCBI Taxonomy" id="472368"/>
    <lineage>
        <taxon>Eukaryota</taxon>
        <taxon>Viridiplantae</taxon>
        <taxon>Streptophyta</taxon>
        <taxon>Embryophyta</taxon>
        <taxon>Tracheophyta</taxon>
        <taxon>Spermatophyta</taxon>
        <taxon>Magnoliopsida</taxon>
        <taxon>eudicotyledons</taxon>
        <taxon>Gunneridae</taxon>
        <taxon>Pentapetalae</taxon>
        <taxon>asterids</taxon>
        <taxon>lamiids</taxon>
        <taxon>Lamiales</taxon>
        <taxon>Gesneriaceae</taxon>
        <taxon>Didymocarpoideae</taxon>
        <taxon>Trichosporeae</taxon>
        <taxon>Loxocarpinae</taxon>
        <taxon>Dorcoceras</taxon>
    </lineage>
</organism>
<gene>
    <name evidence="5" type="ORF">F511_09875</name>
</gene>
<dbReference type="Pfam" id="PF04153">
    <property type="entry name" value="NOT2_3_5_C"/>
    <property type="match status" value="1"/>
</dbReference>
<dbReference type="AlphaFoldDB" id="A0A2Z7CXV1"/>
<evidence type="ECO:0000256" key="3">
    <source>
        <dbReference type="ARBA" id="ARBA00023163"/>
    </source>
</evidence>
<dbReference type="Gene3D" id="2.30.30.1020">
    <property type="entry name" value="CCR4-NOT complex subunit 2/3/5, C-terminal domain"/>
    <property type="match status" value="1"/>
</dbReference>
<reference evidence="5 6" key="1">
    <citation type="journal article" date="2015" name="Proc. Natl. Acad. Sci. U.S.A.">
        <title>The resurrection genome of Boea hygrometrica: A blueprint for survival of dehydration.</title>
        <authorList>
            <person name="Xiao L."/>
            <person name="Yang G."/>
            <person name="Zhang L."/>
            <person name="Yang X."/>
            <person name="Zhao S."/>
            <person name="Ji Z."/>
            <person name="Zhou Q."/>
            <person name="Hu M."/>
            <person name="Wang Y."/>
            <person name="Chen M."/>
            <person name="Xu Y."/>
            <person name="Jin H."/>
            <person name="Xiao X."/>
            <person name="Hu G."/>
            <person name="Bao F."/>
            <person name="Hu Y."/>
            <person name="Wan P."/>
            <person name="Li L."/>
            <person name="Deng X."/>
            <person name="Kuang T."/>
            <person name="Xiang C."/>
            <person name="Zhu J.K."/>
            <person name="Oliver M.J."/>
            <person name="He Y."/>
        </authorList>
    </citation>
    <scope>NUCLEOTIDE SEQUENCE [LARGE SCALE GENOMIC DNA]</scope>
    <source>
        <strain evidence="6">cv. XS01</strain>
    </source>
</reference>
<evidence type="ECO:0000259" key="4">
    <source>
        <dbReference type="Pfam" id="PF04153"/>
    </source>
</evidence>
<keyword evidence="6" id="KW-1185">Reference proteome</keyword>
<proteinExistence type="inferred from homology"/>
<dbReference type="InterPro" id="IPR038635">
    <property type="entry name" value="CCR4-NOT_su2/3/5_C_sf"/>
</dbReference>
<keyword evidence="2" id="KW-0805">Transcription regulation</keyword>
<dbReference type="InterPro" id="IPR007282">
    <property type="entry name" value="NOT2/3/5_C"/>
</dbReference>
<keyword evidence="3" id="KW-0804">Transcription</keyword>
<dbReference type="PANTHER" id="PTHR23326">
    <property type="entry name" value="CCR4 NOT-RELATED"/>
    <property type="match status" value="1"/>
</dbReference>
<evidence type="ECO:0000313" key="6">
    <source>
        <dbReference type="Proteomes" id="UP000250235"/>
    </source>
</evidence>
<dbReference type="GO" id="GO:0030015">
    <property type="term" value="C:CCR4-NOT core complex"/>
    <property type="evidence" value="ECO:0007669"/>
    <property type="project" value="InterPro"/>
</dbReference>
<sequence length="342" mass="38875">MLGSPLIPEKGYAGHGLFCADDSRFGSTRLANDHHARSCQVGAGMPFSHNLFGNSHVGYSLPYSQNQFQDEDGRFSYMGLLSDSYDDYDANVGDNDLCHQSGYHLVGNLQGSLNIGGVIDHSSTQRQKENLVQSPQYPQYQHFNRSQPRFYNPSRGKETISAQGSQLGPDDFGLLGLMKTIKGVNLATTSLAIGVDPHSLGLDLNSSEPLHQKFTSPWSDQPLKEGPKYDIPNCYNSKQPPALKRSHFTKFHLAMLLYIFYSMPQDQAQLFAADELHDREWYYHRELRMWFTRDKGSVPAIKNAEYEVGSYILFDPDLWQTIKQENVFLYYDMIERRPTIPR</sequence>
<dbReference type="InterPro" id="IPR040168">
    <property type="entry name" value="Not2/3/5"/>
</dbReference>
<dbReference type="OrthoDB" id="25391at2759"/>
<dbReference type="GO" id="GO:0006355">
    <property type="term" value="P:regulation of DNA-templated transcription"/>
    <property type="evidence" value="ECO:0007669"/>
    <property type="project" value="InterPro"/>
</dbReference>
<evidence type="ECO:0000313" key="5">
    <source>
        <dbReference type="EMBL" id="KZV50817.1"/>
    </source>
</evidence>
<comment type="similarity">
    <text evidence="1">Belongs to the CNOT2/3/5 family.</text>
</comment>